<organism evidence="2 3">
    <name type="scientific">Lysobacter niastensis</name>
    <dbReference type="NCBI Taxonomy" id="380629"/>
    <lineage>
        <taxon>Bacteria</taxon>
        <taxon>Pseudomonadati</taxon>
        <taxon>Pseudomonadota</taxon>
        <taxon>Gammaproteobacteria</taxon>
        <taxon>Lysobacterales</taxon>
        <taxon>Lysobacteraceae</taxon>
        <taxon>Lysobacter</taxon>
    </lineage>
</organism>
<keyword evidence="1" id="KW-0472">Membrane</keyword>
<dbReference type="RefSeq" id="WP_310056675.1">
    <property type="nucleotide sequence ID" value="NZ_JAVDVY010000001.1"/>
</dbReference>
<name>A0ABU1W5I4_9GAMM</name>
<accession>A0ABU1W5I4</accession>
<keyword evidence="1" id="KW-1133">Transmembrane helix</keyword>
<proteinExistence type="predicted"/>
<dbReference type="Proteomes" id="UP001251524">
    <property type="component" value="Unassembled WGS sequence"/>
</dbReference>
<evidence type="ECO:0000313" key="3">
    <source>
        <dbReference type="Proteomes" id="UP001251524"/>
    </source>
</evidence>
<protein>
    <submittedName>
        <fullName evidence="2">Uncharacterized protein</fullName>
    </submittedName>
</protein>
<comment type="caution">
    <text evidence="2">The sequence shown here is derived from an EMBL/GenBank/DDBJ whole genome shotgun (WGS) entry which is preliminary data.</text>
</comment>
<reference evidence="2 3" key="1">
    <citation type="submission" date="2023-07" db="EMBL/GenBank/DDBJ databases">
        <title>Sorghum-associated microbial communities from plants grown in Nebraska, USA.</title>
        <authorList>
            <person name="Schachtman D."/>
        </authorList>
    </citation>
    <scope>NUCLEOTIDE SEQUENCE [LARGE SCALE GENOMIC DNA]</scope>
    <source>
        <strain evidence="2 3">BE198</strain>
    </source>
</reference>
<dbReference type="EMBL" id="JAVDVY010000001">
    <property type="protein sequence ID" value="MDR7132845.1"/>
    <property type="molecule type" value="Genomic_DNA"/>
</dbReference>
<evidence type="ECO:0000313" key="2">
    <source>
        <dbReference type="EMBL" id="MDR7132845.1"/>
    </source>
</evidence>
<keyword evidence="3" id="KW-1185">Reference proteome</keyword>
<feature type="transmembrane region" description="Helical" evidence="1">
    <location>
        <begin position="74"/>
        <end position="95"/>
    </location>
</feature>
<sequence>MGKYTAILWALLQVASGLAAFWVGRRIALWAMADSVAKAPAEALAILPAQCPAFRATHGTYFCEPLGVTSSQPVWLLAAIGVLVFSIALTIYLDASGRGLSSLSRKFNFPWHQGSRPGA</sequence>
<keyword evidence="1" id="KW-0812">Transmembrane</keyword>
<evidence type="ECO:0000256" key="1">
    <source>
        <dbReference type="SAM" id="Phobius"/>
    </source>
</evidence>
<gene>
    <name evidence="2" type="ORF">J2X06_000029</name>
</gene>